<proteinExistence type="predicted"/>
<dbReference type="HOGENOM" id="CLU_028639_4_0_1"/>
<feature type="transmembrane region" description="Helical" evidence="6">
    <location>
        <begin position="341"/>
        <end position="361"/>
    </location>
</feature>
<evidence type="ECO:0000256" key="6">
    <source>
        <dbReference type="SAM" id="Phobius"/>
    </source>
</evidence>
<keyword evidence="3 6" id="KW-0812">Transmembrane</keyword>
<feature type="transmembrane region" description="Helical" evidence="6">
    <location>
        <begin position="284"/>
        <end position="305"/>
    </location>
</feature>
<evidence type="ECO:0000256" key="2">
    <source>
        <dbReference type="ARBA" id="ARBA00022448"/>
    </source>
</evidence>
<dbReference type="InterPro" id="IPR020846">
    <property type="entry name" value="MFS_dom"/>
</dbReference>
<feature type="transmembrane region" description="Helical" evidence="6">
    <location>
        <begin position="77"/>
        <end position="101"/>
    </location>
</feature>
<dbReference type="Proteomes" id="UP000015104">
    <property type="component" value="Unassembled WGS sequence"/>
</dbReference>
<dbReference type="Gene3D" id="1.20.1250.20">
    <property type="entry name" value="MFS general substrate transporter like domains"/>
    <property type="match status" value="1"/>
</dbReference>
<reference evidence="9" key="1">
    <citation type="submission" date="2011-08" db="EMBL/GenBank/DDBJ databases">
        <authorList>
            <person name="Rombauts S."/>
        </authorList>
    </citation>
    <scope>NUCLEOTIDE SEQUENCE</scope>
    <source>
        <strain evidence="9">London</strain>
    </source>
</reference>
<feature type="transmembrane region" description="Helical" evidence="6">
    <location>
        <begin position="204"/>
        <end position="224"/>
    </location>
</feature>
<dbReference type="PANTHER" id="PTHR23506">
    <property type="entry name" value="GH10249P"/>
    <property type="match status" value="1"/>
</dbReference>
<dbReference type="AlphaFoldDB" id="T1KKP1"/>
<dbReference type="STRING" id="32264.T1KKP1"/>
<dbReference type="PROSITE" id="PS50850">
    <property type="entry name" value="MFS"/>
    <property type="match status" value="1"/>
</dbReference>
<feature type="transmembrane region" description="Helical" evidence="6">
    <location>
        <begin position="41"/>
        <end position="65"/>
    </location>
</feature>
<dbReference type="eggNOG" id="KOG3764">
    <property type="taxonomic scope" value="Eukaryota"/>
</dbReference>
<evidence type="ECO:0000256" key="5">
    <source>
        <dbReference type="ARBA" id="ARBA00023136"/>
    </source>
</evidence>
<keyword evidence="2" id="KW-0813">Transport</keyword>
<dbReference type="InterPro" id="IPR050930">
    <property type="entry name" value="MFS_Vesicular_Transporter"/>
</dbReference>
<evidence type="ECO:0000313" key="8">
    <source>
        <dbReference type="EnsemblMetazoa" id="tetur13g04430.1"/>
    </source>
</evidence>
<dbReference type="SUPFAM" id="SSF103473">
    <property type="entry name" value="MFS general substrate transporter"/>
    <property type="match status" value="1"/>
</dbReference>
<dbReference type="InterPro" id="IPR011701">
    <property type="entry name" value="MFS"/>
</dbReference>
<evidence type="ECO:0000259" key="7">
    <source>
        <dbReference type="PROSITE" id="PS50850"/>
    </source>
</evidence>
<evidence type="ECO:0000313" key="9">
    <source>
        <dbReference type="Proteomes" id="UP000015104"/>
    </source>
</evidence>
<dbReference type="EMBL" id="CAEY01000176">
    <property type="status" value="NOT_ANNOTATED_CDS"/>
    <property type="molecule type" value="Genomic_DNA"/>
</dbReference>
<evidence type="ECO:0000256" key="3">
    <source>
        <dbReference type="ARBA" id="ARBA00022692"/>
    </source>
</evidence>
<reference evidence="8" key="2">
    <citation type="submission" date="2015-06" db="UniProtKB">
        <authorList>
            <consortium name="EnsemblMetazoa"/>
        </authorList>
    </citation>
    <scope>IDENTIFICATION</scope>
</reference>
<dbReference type="InterPro" id="IPR036259">
    <property type="entry name" value="MFS_trans_sf"/>
</dbReference>
<comment type="subcellular location">
    <subcellularLocation>
        <location evidence="1">Membrane</location>
        <topology evidence="1">Multi-pass membrane protein</topology>
    </subcellularLocation>
</comment>
<feature type="transmembrane region" description="Helical" evidence="6">
    <location>
        <begin position="173"/>
        <end position="192"/>
    </location>
</feature>
<keyword evidence="5 6" id="KW-0472">Membrane</keyword>
<dbReference type="EnsemblMetazoa" id="tetur13g04430.1">
    <property type="protein sequence ID" value="tetur13g04430.1"/>
    <property type="gene ID" value="tetur13g04430"/>
</dbReference>
<feature type="transmembrane region" description="Helical" evidence="6">
    <location>
        <begin position="108"/>
        <end position="130"/>
    </location>
</feature>
<name>T1KKP1_TETUR</name>
<dbReference type="PANTHER" id="PTHR23506:SF26">
    <property type="entry name" value="MFS-TYPE TRANSPORTER SLC18B1"/>
    <property type="match status" value="1"/>
</dbReference>
<feature type="transmembrane region" description="Helical" evidence="6">
    <location>
        <begin position="142"/>
        <end position="166"/>
    </location>
</feature>
<dbReference type="GO" id="GO:0022857">
    <property type="term" value="F:transmembrane transporter activity"/>
    <property type="evidence" value="ECO:0007669"/>
    <property type="project" value="InterPro"/>
</dbReference>
<accession>T1KKP1</accession>
<dbReference type="GO" id="GO:0016020">
    <property type="term" value="C:membrane"/>
    <property type="evidence" value="ECO:0007669"/>
    <property type="project" value="UniProtKB-SubCell"/>
</dbReference>
<feature type="domain" description="Major facilitator superfamily (MFS) profile" evidence="7">
    <location>
        <begin position="43"/>
        <end position="371"/>
    </location>
</feature>
<keyword evidence="4 6" id="KW-1133">Transmembrane helix</keyword>
<sequence length="371" mass="40341">MTSAENLEILEHDILQKTVYNSFIDSQLITEKSAKLDKKDYAIMATFAYVNMIIGTAFSSLAPFFPKEAESKGLTPSVYGFLISIQEIVTFVLAPIIGILLPKLGIRLIMLVGSVMGTIGVTCFGALVWAPYGTPFAVSCGLVRLFGSIGMANLYVCIFAAVPIFFPDHISQAFGLLEMCFSVGMIVGPLAGGFLYEFGGFGPPFYVIGGLLALSFPLILFICPEMKGSIKTENKAGILRILSDFRITVNLIGSFIFCLVAGFMQVSLEPHIRSFADLRSSTVGAIFLIYGLFYGVSTWLVGLILPKIKDATIINIIGLVFVIIAYLFIGPMYPIPIKPSVTLVVICQMFFGTGFAIGYVATFTQAMREKE</sequence>
<feature type="transmembrane region" description="Helical" evidence="6">
    <location>
        <begin position="245"/>
        <end position="264"/>
    </location>
</feature>
<evidence type="ECO:0000256" key="4">
    <source>
        <dbReference type="ARBA" id="ARBA00022989"/>
    </source>
</evidence>
<organism evidence="8 9">
    <name type="scientific">Tetranychus urticae</name>
    <name type="common">Two-spotted spider mite</name>
    <dbReference type="NCBI Taxonomy" id="32264"/>
    <lineage>
        <taxon>Eukaryota</taxon>
        <taxon>Metazoa</taxon>
        <taxon>Ecdysozoa</taxon>
        <taxon>Arthropoda</taxon>
        <taxon>Chelicerata</taxon>
        <taxon>Arachnida</taxon>
        <taxon>Acari</taxon>
        <taxon>Acariformes</taxon>
        <taxon>Trombidiformes</taxon>
        <taxon>Prostigmata</taxon>
        <taxon>Eleutherengona</taxon>
        <taxon>Raphignathae</taxon>
        <taxon>Tetranychoidea</taxon>
        <taxon>Tetranychidae</taxon>
        <taxon>Tetranychus</taxon>
    </lineage>
</organism>
<evidence type="ECO:0000256" key="1">
    <source>
        <dbReference type="ARBA" id="ARBA00004141"/>
    </source>
</evidence>
<feature type="transmembrane region" description="Helical" evidence="6">
    <location>
        <begin position="312"/>
        <end position="329"/>
    </location>
</feature>
<keyword evidence="9" id="KW-1185">Reference proteome</keyword>
<dbReference type="Pfam" id="PF07690">
    <property type="entry name" value="MFS_1"/>
    <property type="match status" value="1"/>
</dbReference>
<protein>
    <recommendedName>
        <fullName evidence="7">Major facilitator superfamily (MFS) profile domain-containing protein</fullName>
    </recommendedName>
</protein>